<evidence type="ECO:0000256" key="2">
    <source>
        <dbReference type="ARBA" id="ARBA00022448"/>
    </source>
</evidence>
<feature type="transmembrane region" description="Helical" evidence="7">
    <location>
        <begin position="214"/>
        <end position="232"/>
    </location>
</feature>
<evidence type="ECO:0000256" key="1">
    <source>
        <dbReference type="ARBA" id="ARBA00004651"/>
    </source>
</evidence>
<reference evidence="9" key="1">
    <citation type="submission" date="2020-09" db="EMBL/GenBank/DDBJ databases">
        <title>Bosea spartocytisi sp. nov. a root nodule endophyte of Spartocytisus supranubius in the high mountain ecosystem fo the Teide National Park (Canary Islands, Spain).</title>
        <authorList>
            <person name="Pulido-Suarez L."/>
            <person name="Peix A."/>
            <person name="Igual J.M."/>
            <person name="Socas-Perez N."/>
            <person name="Velazquez E."/>
            <person name="Flores-Felix J.D."/>
            <person name="Leon-Barrios M."/>
        </authorList>
    </citation>
    <scope>NUCLEOTIDE SEQUENCE</scope>
    <source>
        <strain evidence="9">SSUT16</strain>
    </source>
</reference>
<dbReference type="GO" id="GO:0022857">
    <property type="term" value="F:transmembrane transporter activity"/>
    <property type="evidence" value="ECO:0007669"/>
    <property type="project" value="InterPro"/>
</dbReference>
<evidence type="ECO:0000313" key="9">
    <source>
        <dbReference type="EMBL" id="MBD3847631.1"/>
    </source>
</evidence>
<name>A0A927I1H8_9HYPH</name>
<evidence type="ECO:0000256" key="5">
    <source>
        <dbReference type="ARBA" id="ARBA00022989"/>
    </source>
</evidence>
<dbReference type="SUPFAM" id="SSF103473">
    <property type="entry name" value="MFS general substrate transporter"/>
    <property type="match status" value="1"/>
</dbReference>
<comment type="caution">
    <text evidence="9">The sequence shown here is derived from an EMBL/GenBank/DDBJ whole genome shotgun (WGS) entry which is preliminary data.</text>
</comment>
<feature type="transmembrane region" description="Helical" evidence="7">
    <location>
        <begin position="28"/>
        <end position="51"/>
    </location>
</feature>
<dbReference type="CDD" id="cd17321">
    <property type="entry name" value="MFS_MMR_MDR_like"/>
    <property type="match status" value="1"/>
</dbReference>
<dbReference type="RefSeq" id="WP_191125001.1">
    <property type="nucleotide sequence ID" value="NZ_JACXWY010000012.1"/>
</dbReference>
<dbReference type="InterPro" id="IPR036259">
    <property type="entry name" value="MFS_trans_sf"/>
</dbReference>
<feature type="transmembrane region" description="Helical" evidence="7">
    <location>
        <begin position="277"/>
        <end position="298"/>
    </location>
</feature>
<keyword evidence="3" id="KW-1003">Cell membrane</keyword>
<keyword evidence="5 7" id="KW-1133">Transmembrane helix</keyword>
<feature type="transmembrane region" description="Helical" evidence="7">
    <location>
        <begin position="310"/>
        <end position="330"/>
    </location>
</feature>
<feature type="domain" description="Major facilitator superfamily (MFS) profile" evidence="8">
    <location>
        <begin position="29"/>
        <end position="462"/>
    </location>
</feature>
<dbReference type="PROSITE" id="PS50850">
    <property type="entry name" value="MFS"/>
    <property type="match status" value="1"/>
</dbReference>
<dbReference type="EMBL" id="JACXWY010000012">
    <property type="protein sequence ID" value="MBD3847631.1"/>
    <property type="molecule type" value="Genomic_DNA"/>
</dbReference>
<dbReference type="PANTHER" id="PTHR42718">
    <property type="entry name" value="MAJOR FACILITATOR SUPERFAMILY MULTIDRUG TRANSPORTER MFSC"/>
    <property type="match status" value="1"/>
</dbReference>
<protein>
    <submittedName>
        <fullName evidence="9">MFS transporter</fullName>
    </submittedName>
</protein>
<dbReference type="Proteomes" id="UP000619295">
    <property type="component" value="Unassembled WGS sequence"/>
</dbReference>
<dbReference type="PRINTS" id="PR01036">
    <property type="entry name" value="TCRTETB"/>
</dbReference>
<evidence type="ECO:0000256" key="3">
    <source>
        <dbReference type="ARBA" id="ARBA00022475"/>
    </source>
</evidence>
<dbReference type="Gene3D" id="1.20.1250.20">
    <property type="entry name" value="MFS general substrate transporter like domains"/>
    <property type="match status" value="1"/>
</dbReference>
<dbReference type="AlphaFoldDB" id="A0A927I1H8"/>
<feature type="transmembrane region" description="Helical" evidence="7">
    <location>
        <begin position="153"/>
        <end position="177"/>
    </location>
</feature>
<dbReference type="InterPro" id="IPR020846">
    <property type="entry name" value="MFS_dom"/>
</dbReference>
<feature type="transmembrane region" description="Helical" evidence="7">
    <location>
        <begin position="120"/>
        <end position="141"/>
    </location>
</feature>
<feature type="transmembrane region" description="Helical" evidence="7">
    <location>
        <begin position="435"/>
        <end position="456"/>
    </location>
</feature>
<feature type="transmembrane region" description="Helical" evidence="7">
    <location>
        <begin position="238"/>
        <end position="256"/>
    </location>
</feature>
<keyword evidence="10" id="KW-1185">Reference proteome</keyword>
<dbReference type="Gene3D" id="1.20.1720.10">
    <property type="entry name" value="Multidrug resistance protein D"/>
    <property type="match status" value="1"/>
</dbReference>
<dbReference type="PANTHER" id="PTHR42718:SF46">
    <property type="entry name" value="BLR6921 PROTEIN"/>
    <property type="match status" value="1"/>
</dbReference>
<feature type="transmembrane region" description="Helical" evidence="7">
    <location>
        <begin position="183"/>
        <end position="202"/>
    </location>
</feature>
<evidence type="ECO:0000256" key="7">
    <source>
        <dbReference type="SAM" id="Phobius"/>
    </source>
</evidence>
<organism evidence="9 10">
    <name type="scientific">Bosea spartocytisi</name>
    <dbReference type="NCBI Taxonomy" id="2773451"/>
    <lineage>
        <taxon>Bacteria</taxon>
        <taxon>Pseudomonadati</taxon>
        <taxon>Pseudomonadota</taxon>
        <taxon>Alphaproteobacteria</taxon>
        <taxon>Hyphomicrobiales</taxon>
        <taxon>Boseaceae</taxon>
        <taxon>Bosea</taxon>
    </lineage>
</organism>
<dbReference type="Pfam" id="PF07690">
    <property type="entry name" value="MFS_1"/>
    <property type="match status" value="1"/>
</dbReference>
<accession>A0A927I1H8</accession>
<comment type="subcellular location">
    <subcellularLocation>
        <location evidence="1">Cell membrane</location>
        <topology evidence="1">Multi-pass membrane protein</topology>
    </subcellularLocation>
</comment>
<gene>
    <name evidence="9" type="ORF">IED13_18180</name>
</gene>
<feature type="transmembrane region" description="Helical" evidence="7">
    <location>
        <begin position="96"/>
        <end position="114"/>
    </location>
</feature>
<dbReference type="InterPro" id="IPR011701">
    <property type="entry name" value="MFS"/>
</dbReference>
<dbReference type="GO" id="GO:0005886">
    <property type="term" value="C:plasma membrane"/>
    <property type="evidence" value="ECO:0007669"/>
    <property type="project" value="UniProtKB-SubCell"/>
</dbReference>
<proteinExistence type="predicted"/>
<sequence>MTHSAPATRSFDGATAGDAGLPAPRRSYATLAIMAAMVLVVLDGAIANIALPTIASSFQVSPAASVWVVSSYQMALVMALLPCAALGESWGLRRTFTAGVFIFTGASLLCALSPSLPWLIAARFIQGLGGAAVMALGIALMRFTYPHRLVGAVIGWNATVIALSAAAGPTVGSTILVISSWQWLFAINLPIGAIVLLAALALPQPAGSRRTLDMASVALNATAFASLVLGVDRITSEPGLAAALLVTSVASFAALVRREMPRPAPLIPLDLLASRPFRISVIASVCCFAGQMASYIALPFYFQHSLDLDAFTTGLYMTPWPLVVAIAGPLSGRMSDRFSTGLLCAAGGGFLALGLALVALWPIQKDPWPLVPFLMLGGFGFGIFQTPNNRNMLLSAPRERSGSAGGMQATARLLGQTLGSVIMAMLFTLTSSAAAPRIGLAVSAVLALVAGLVSTMRIERDTAEIRAS</sequence>
<keyword evidence="2" id="KW-0813">Transport</keyword>
<keyword evidence="6 7" id="KW-0472">Membrane</keyword>
<evidence type="ECO:0000256" key="6">
    <source>
        <dbReference type="ARBA" id="ARBA00023136"/>
    </source>
</evidence>
<feature type="transmembrane region" description="Helical" evidence="7">
    <location>
        <begin position="342"/>
        <end position="363"/>
    </location>
</feature>
<feature type="transmembrane region" description="Helical" evidence="7">
    <location>
        <begin position="63"/>
        <end position="84"/>
    </location>
</feature>
<keyword evidence="4 7" id="KW-0812">Transmembrane</keyword>
<feature type="transmembrane region" description="Helical" evidence="7">
    <location>
        <begin position="369"/>
        <end position="388"/>
    </location>
</feature>
<evidence type="ECO:0000313" key="10">
    <source>
        <dbReference type="Proteomes" id="UP000619295"/>
    </source>
</evidence>
<evidence type="ECO:0000256" key="4">
    <source>
        <dbReference type="ARBA" id="ARBA00022692"/>
    </source>
</evidence>
<feature type="transmembrane region" description="Helical" evidence="7">
    <location>
        <begin position="409"/>
        <end position="429"/>
    </location>
</feature>
<evidence type="ECO:0000259" key="8">
    <source>
        <dbReference type="PROSITE" id="PS50850"/>
    </source>
</evidence>